<reference evidence="5 6" key="2">
    <citation type="journal article" date="2022" name="Mar. Drugs">
        <title>Bioassay-Guided Fractionation Leads to the Detection of Cholic Acid Generated by the Rare Thalassomonas sp.</title>
        <authorList>
            <person name="Pheiffer F."/>
            <person name="Schneider Y.K."/>
            <person name="Hansen E.H."/>
            <person name="Andersen J.H."/>
            <person name="Isaksson J."/>
            <person name="Busche T."/>
            <person name="R C."/>
            <person name="Kalinowski J."/>
            <person name="Zyl L.V."/>
            <person name="Trindade M."/>
        </authorList>
    </citation>
    <scope>NUCLEOTIDE SEQUENCE [LARGE SCALE GENOMIC DNA]</scope>
    <source>
        <strain evidence="5 6">XOM25</strain>
    </source>
</reference>
<accession>A0AAE9Z9H5</accession>
<evidence type="ECO:0000256" key="1">
    <source>
        <dbReference type="ARBA" id="ARBA00023015"/>
    </source>
</evidence>
<keyword evidence="2" id="KW-0238">DNA-binding</keyword>
<evidence type="ECO:0000259" key="4">
    <source>
        <dbReference type="PROSITE" id="PS50987"/>
    </source>
</evidence>
<feature type="domain" description="HTH arsR-type" evidence="4">
    <location>
        <begin position="6"/>
        <end position="99"/>
    </location>
</feature>
<dbReference type="InterPro" id="IPR011991">
    <property type="entry name" value="ArsR-like_HTH"/>
</dbReference>
<dbReference type="AlphaFoldDB" id="A0AAE9Z9H5"/>
<dbReference type="GO" id="GO:0003677">
    <property type="term" value="F:DNA binding"/>
    <property type="evidence" value="ECO:0007669"/>
    <property type="project" value="UniProtKB-KW"/>
</dbReference>
<evidence type="ECO:0000313" key="6">
    <source>
        <dbReference type="Proteomes" id="UP000032352"/>
    </source>
</evidence>
<protein>
    <submittedName>
        <fullName evidence="5">Winged helix-turn-helix transcriptional regulator</fullName>
    </submittedName>
</protein>
<dbReference type="PROSITE" id="PS50987">
    <property type="entry name" value="HTH_ARSR_2"/>
    <property type="match status" value="1"/>
</dbReference>
<dbReference type="KEGG" id="tvd:SG34_031650"/>
<evidence type="ECO:0000313" key="5">
    <source>
        <dbReference type="EMBL" id="WDE08479.1"/>
    </source>
</evidence>
<dbReference type="PANTHER" id="PTHR33154:SF28">
    <property type="entry name" value="HTH-TYPE TRANSCRIPTIONAL REGULATOR YGAV-RELATED"/>
    <property type="match status" value="1"/>
</dbReference>
<evidence type="ECO:0000256" key="2">
    <source>
        <dbReference type="ARBA" id="ARBA00023125"/>
    </source>
</evidence>
<dbReference type="PANTHER" id="PTHR33154">
    <property type="entry name" value="TRANSCRIPTIONAL REGULATOR, ARSR FAMILY"/>
    <property type="match status" value="1"/>
</dbReference>
<organism evidence="5 6">
    <name type="scientific">Thalassomonas viridans</name>
    <dbReference type="NCBI Taxonomy" id="137584"/>
    <lineage>
        <taxon>Bacteria</taxon>
        <taxon>Pseudomonadati</taxon>
        <taxon>Pseudomonadota</taxon>
        <taxon>Gammaproteobacteria</taxon>
        <taxon>Alteromonadales</taxon>
        <taxon>Colwelliaceae</taxon>
        <taxon>Thalassomonas</taxon>
    </lineage>
</organism>
<dbReference type="InterPro" id="IPR051081">
    <property type="entry name" value="HTH_MetalResp_TranReg"/>
</dbReference>
<dbReference type="CDD" id="cd00090">
    <property type="entry name" value="HTH_ARSR"/>
    <property type="match status" value="1"/>
</dbReference>
<dbReference type="SMART" id="SM00418">
    <property type="entry name" value="HTH_ARSR"/>
    <property type="match status" value="1"/>
</dbReference>
<dbReference type="SUPFAM" id="SSF46785">
    <property type="entry name" value="Winged helix' DNA-binding domain"/>
    <property type="match status" value="1"/>
</dbReference>
<evidence type="ECO:0000256" key="3">
    <source>
        <dbReference type="ARBA" id="ARBA00023163"/>
    </source>
</evidence>
<dbReference type="EMBL" id="CP059734">
    <property type="protein sequence ID" value="WDE08479.1"/>
    <property type="molecule type" value="Genomic_DNA"/>
</dbReference>
<reference evidence="5 6" key="1">
    <citation type="journal article" date="2015" name="Genome Announc.">
        <title>Draft Genome Sequences of Marine Isolates of Thalassomonas viridans and Thalassomonas actiniarum.</title>
        <authorList>
            <person name="Olonade I."/>
            <person name="van Zyl L.J."/>
            <person name="Trindade M."/>
        </authorList>
    </citation>
    <scope>NUCLEOTIDE SEQUENCE [LARGE SCALE GENOMIC DNA]</scope>
    <source>
        <strain evidence="5 6">XOM25</strain>
    </source>
</reference>
<dbReference type="RefSeq" id="WP_044837617.1">
    <property type="nucleotide sequence ID" value="NZ_CP059734.1"/>
</dbReference>
<dbReference type="Proteomes" id="UP000032352">
    <property type="component" value="Chromosome pTvir"/>
</dbReference>
<dbReference type="Gene3D" id="1.10.10.10">
    <property type="entry name" value="Winged helix-like DNA-binding domain superfamily/Winged helix DNA-binding domain"/>
    <property type="match status" value="1"/>
</dbReference>
<sequence>MQVDDIADKVKEASILLKSIGNEVRLLILCSLIEQKLTVGQLNERIDISQSALSQHLAKLRADKLVTSEKDGLCVYYSIARPVVMEILKVLQAEFCPPDGDNNA</sequence>
<dbReference type="InterPro" id="IPR001845">
    <property type="entry name" value="HTH_ArsR_DNA-bd_dom"/>
</dbReference>
<dbReference type="InterPro" id="IPR036390">
    <property type="entry name" value="WH_DNA-bd_sf"/>
</dbReference>
<gene>
    <name evidence="5" type="ORF">SG34_031650</name>
</gene>
<dbReference type="GO" id="GO:0003700">
    <property type="term" value="F:DNA-binding transcription factor activity"/>
    <property type="evidence" value="ECO:0007669"/>
    <property type="project" value="InterPro"/>
</dbReference>
<dbReference type="InterPro" id="IPR036388">
    <property type="entry name" value="WH-like_DNA-bd_sf"/>
</dbReference>
<keyword evidence="1" id="KW-0805">Transcription regulation</keyword>
<keyword evidence="3" id="KW-0804">Transcription</keyword>
<proteinExistence type="predicted"/>
<dbReference type="Pfam" id="PF01022">
    <property type="entry name" value="HTH_5"/>
    <property type="match status" value="1"/>
</dbReference>
<dbReference type="PRINTS" id="PR00778">
    <property type="entry name" value="HTHARSR"/>
</dbReference>
<name>A0AAE9Z9H5_9GAMM</name>
<keyword evidence="6" id="KW-1185">Reference proteome</keyword>
<dbReference type="NCBIfam" id="NF033788">
    <property type="entry name" value="HTH_metalloreg"/>
    <property type="match status" value="1"/>
</dbReference>